<dbReference type="InterPro" id="IPR021858">
    <property type="entry name" value="Fun_TF"/>
</dbReference>
<name>A0A2U3E0L0_PURLI</name>
<dbReference type="Pfam" id="PF00172">
    <property type="entry name" value="Zn_clus"/>
    <property type="match status" value="1"/>
</dbReference>
<dbReference type="Gene3D" id="4.10.240.10">
    <property type="entry name" value="Zn(2)-C6 fungal-type DNA-binding domain"/>
    <property type="match status" value="1"/>
</dbReference>
<dbReference type="SUPFAM" id="SSF57701">
    <property type="entry name" value="Zn2/Cys6 DNA-binding domain"/>
    <property type="match status" value="1"/>
</dbReference>
<evidence type="ECO:0000256" key="2">
    <source>
        <dbReference type="ARBA" id="ARBA00023242"/>
    </source>
</evidence>
<dbReference type="SMART" id="SM00066">
    <property type="entry name" value="GAL4"/>
    <property type="match status" value="1"/>
</dbReference>
<dbReference type="AlphaFoldDB" id="A0A2U3E0L0"/>
<dbReference type="PANTHER" id="PTHR37534">
    <property type="entry name" value="TRANSCRIPTIONAL ACTIVATOR PROTEIN UGA3"/>
    <property type="match status" value="1"/>
</dbReference>
<dbReference type="EMBL" id="LCWV01000016">
    <property type="protein sequence ID" value="PWI68027.1"/>
    <property type="molecule type" value="Genomic_DNA"/>
</dbReference>
<dbReference type="InterPro" id="IPR001138">
    <property type="entry name" value="Zn2Cys6_DnaBD"/>
</dbReference>
<dbReference type="GO" id="GO:0005634">
    <property type="term" value="C:nucleus"/>
    <property type="evidence" value="ECO:0007669"/>
    <property type="project" value="UniProtKB-SubCell"/>
</dbReference>
<dbReference type="CDD" id="cd00067">
    <property type="entry name" value="GAL4"/>
    <property type="match status" value="1"/>
</dbReference>
<evidence type="ECO:0000259" key="4">
    <source>
        <dbReference type="PROSITE" id="PS50048"/>
    </source>
</evidence>
<dbReference type="InterPro" id="IPR036864">
    <property type="entry name" value="Zn2-C6_fun-type_DNA-bd_sf"/>
</dbReference>
<dbReference type="GO" id="GO:0000981">
    <property type="term" value="F:DNA-binding transcription factor activity, RNA polymerase II-specific"/>
    <property type="evidence" value="ECO:0007669"/>
    <property type="project" value="InterPro"/>
</dbReference>
<comment type="caution">
    <text evidence="5">The sequence shown here is derived from an EMBL/GenBank/DDBJ whole genome shotgun (WGS) entry which is preliminary data.</text>
</comment>
<organism evidence="5 6">
    <name type="scientific">Purpureocillium lilacinum</name>
    <name type="common">Paecilomyces lilacinus</name>
    <dbReference type="NCBI Taxonomy" id="33203"/>
    <lineage>
        <taxon>Eukaryota</taxon>
        <taxon>Fungi</taxon>
        <taxon>Dikarya</taxon>
        <taxon>Ascomycota</taxon>
        <taxon>Pezizomycotina</taxon>
        <taxon>Sordariomycetes</taxon>
        <taxon>Hypocreomycetidae</taxon>
        <taxon>Hypocreales</taxon>
        <taxon>Ophiocordycipitaceae</taxon>
        <taxon>Purpureocillium</taxon>
    </lineage>
</organism>
<dbReference type="Pfam" id="PF11951">
    <property type="entry name" value="Fungal_trans_2"/>
    <property type="match status" value="1"/>
</dbReference>
<dbReference type="PANTHER" id="PTHR37534:SF51">
    <property type="entry name" value="ACRIFLAVINE SENSITIVITY CONTROL PROTEIN ACR-2"/>
    <property type="match status" value="1"/>
</dbReference>
<reference evidence="5 6" key="1">
    <citation type="journal article" date="2016" name="Front. Microbiol.">
        <title>Genome and transcriptome sequences reveal the specific parasitism of the nematophagous Purpureocillium lilacinum 36-1.</title>
        <authorList>
            <person name="Xie J."/>
            <person name="Li S."/>
            <person name="Mo C."/>
            <person name="Xiao X."/>
            <person name="Peng D."/>
            <person name="Wang G."/>
            <person name="Xiao Y."/>
        </authorList>
    </citation>
    <scope>NUCLEOTIDE SEQUENCE [LARGE SCALE GENOMIC DNA]</scope>
    <source>
        <strain evidence="5 6">36-1</strain>
    </source>
</reference>
<proteinExistence type="predicted"/>
<gene>
    <name evidence="5" type="ORF">PCL_02428</name>
</gene>
<evidence type="ECO:0000313" key="6">
    <source>
        <dbReference type="Proteomes" id="UP000245956"/>
    </source>
</evidence>
<evidence type="ECO:0000313" key="5">
    <source>
        <dbReference type="EMBL" id="PWI68027.1"/>
    </source>
</evidence>
<dbReference type="GO" id="GO:0008270">
    <property type="term" value="F:zinc ion binding"/>
    <property type="evidence" value="ECO:0007669"/>
    <property type="project" value="InterPro"/>
</dbReference>
<comment type="subcellular location">
    <subcellularLocation>
        <location evidence="1">Nucleus</location>
    </subcellularLocation>
</comment>
<feature type="compositionally biased region" description="Low complexity" evidence="3">
    <location>
        <begin position="78"/>
        <end position="94"/>
    </location>
</feature>
<feature type="domain" description="Zn(2)-C6 fungal-type" evidence="4">
    <location>
        <begin position="10"/>
        <end position="38"/>
    </location>
</feature>
<evidence type="ECO:0000256" key="1">
    <source>
        <dbReference type="ARBA" id="ARBA00004123"/>
    </source>
</evidence>
<dbReference type="GO" id="GO:0000976">
    <property type="term" value="F:transcription cis-regulatory region binding"/>
    <property type="evidence" value="ECO:0007669"/>
    <property type="project" value="TreeGrafter"/>
</dbReference>
<dbReference type="Proteomes" id="UP000245956">
    <property type="component" value="Unassembled WGS sequence"/>
</dbReference>
<accession>A0A2U3E0L0</accession>
<dbReference type="PROSITE" id="PS50048">
    <property type="entry name" value="ZN2_CY6_FUNGAL_2"/>
    <property type="match status" value="1"/>
</dbReference>
<protein>
    <recommendedName>
        <fullName evidence="4">Zn(2)-C6 fungal-type domain-containing protein</fullName>
    </recommendedName>
</protein>
<sequence length="565" mass="62075">MTTIEAPTKACHNCRRQRLRCDRSYPHCNKCIAAGKECLGYGKLFRWTGAVASRGKLAGRTSSAPVDDSTRPNARSRLTPPASTPSHSPSSLHGSGRESPFYPRPRDEPPLADQHGTVASTADLAPEDAQLITRPRSTDNSSVSSPWVLVDPLFQDLEPSNRYYLSYSLTWETVTQRLCKDLVSQDHPDRNPFRTLLPLTRAHPLLQHIIVAASAAHMSNLVRASHVYSNDANQLLGTSEAEEASARAYRDALVAKHKALSLMRDAVRDVDSTGGDVILAAALFFINVELIESGKHGWKAHLEGAGRIMSLLQPALPGNEALRDYMLSDCFVYFILGSAFMPAAAFDTGSFFQPSQIPSILGRAAANSYLCCPPEILAILHAASQLSNASTDAHSDDEIRAAGLALIQRAQAFDINAWANDVRNISYLQDAPIQSRIHAGSAHRLAACLYILQAIPSLSEMKGHDEVAESLSRDIFKHLSSIPDDDPNFKATTWPTFIVGAEATGRARREWVMNRLRRLVVSCPWGFLYTAMDTLQVIWSLDGQNKGTRGWVQTLKDPKLNFLIV</sequence>
<dbReference type="PROSITE" id="PS00463">
    <property type="entry name" value="ZN2_CY6_FUNGAL_1"/>
    <property type="match status" value="1"/>
</dbReference>
<keyword evidence="2" id="KW-0539">Nucleus</keyword>
<dbReference type="GO" id="GO:0045944">
    <property type="term" value="P:positive regulation of transcription by RNA polymerase II"/>
    <property type="evidence" value="ECO:0007669"/>
    <property type="project" value="TreeGrafter"/>
</dbReference>
<evidence type="ECO:0000256" key="3">
    <source>
        <dbReference type="SAM" id="MobiDB-lite"/>
    </source>
</evidence>
<feature type="region of interest" description="Disordered" evidence="3">
    <location>
        <begin position="56"/>
        <end position="114"/>
    </location>
</feature>